<dbReference type="AlphaFoldDB" id="A0A0K2TWV4"/>
<sequence length="53" mass="5804">MSVKTSKNNNVVTPKLSTSFSNQRIKLIIRGKTSSHFMEPACVSSSEDCSPET</sequence>
<evidence type="ECO:0000313" key="1">
    <source>
        <dbReference type="EMBL" id="CDW30330.1"/>
    </source>
</evidence>
<protein>
    <submittedName>
        <fullName evidence="1">Uncharacterized protein</fullName>
    </submittedName>
</protein>
<organism evidence="1">
    <name type="scientific">Lepeophtheirus salmonis</name>
    <name type="common">Salmon louse</name>
    <name type="synonym">Caligus salmonis</name>
    <dbReference type="NCBI Taxonomy" id="72036"/>
    <lineage>
        <taxon>Eukaryota</taxon>
        <taxon>Metazoa</taxon>
        <taxon>Ecdysozoa</taxon>
        <taxon>Arthropoda</taxon>
        <taxon>Crustacea</taxon>
        <taxon>Multicrustacea</taxon>
        <taxon>Hexanauplia</taxon>
        <taxon>Copepoda</taxon>
        <taxon>Siphonostomatoida</taxon>
        <taxon>Caligidae</taxon>
        <taxon>Lepeophtheirus</taxon>
    </lineage>
</organism>
<proteinExistence type="predicted"/>
<name>A0A0K2TWV4_LEPSM</name>
<dbReference type="EMBL" id="HACA01012969">
    <property type="protein sequence ID" value="CDW30330.1"/>
    <property type="molecule type" value="Transcribed_RNA"/>
</dbReference>
<reference evidence="1" key="1">
    <citation type="submission" date="2014-05" db="EMBL/GenBank/DDBJ databases">
        <authorList>
            <person name="Chronopoulou M."/>
        </authorList>
    </citation>
    <scope>NUCLEOTIDE SEQUENCE</scope>
    <source>
        <tissue evidence="1">Whole organism</tissue>
    </source>
</reference>
<accession>A0A0K2TWV4</accession>